<dbReference type="STRING" id="157652.A0A371GHD4"/>
<comment type="caution">
    <text evidence="1">The sequence shown here is derived from an EMBL/GenBank/DDBJ whole genome shotgun (WGS) entry which is preliminary data.</text>
</comment>
<reference evidence="1" key="1">
    <citation type="submission" date="2018-05" db="EMBL/GenBank/DDBJ databases">
        <title>Draft genome of Mucuna pruriens seed.</title>
        <authorList>
            <person name="Nnadi N.E."/>
            <person name="Vos R."/>
            <person name="Hasami M.H."/>
            <person name="Devisetty U.K."/>
            <person name="Aguiy J.C."/>
        </authorList>
    </citation>
    <scope>NUCLEOTIDE SEQUENCE [LARGE SCALE GENOMIC DNA]</scope>
    <source>
        <strain evidence="1">JCA_2017</strain>
    </source>
</reference>
<organism evidence="1 2">
    <name type="scientific">Mucuna pruriens</name>
    <name type="common">Velvet bean</name>
    <name type="synonym">Dolichos pruriens</name>
    <dbReference type="NCBI Taxonomy" id="157652"/>
    <lineage>
        <taxon>Eukaryota</taxon>
        <taxon>Viridiplantae</taxon>
        <taxon>Streptophyta</taxon>
        <taxon>Embryophyta</taxon>
        <taxon>Tracheophyta</taxon>
        <taxon>Spermatophyta</taxon>
        <taxon>Magnoliopsida</taxon>
        <taxon>eudicotyledons</taxon>
        <taxon>Gunneridae</taxon>
        <taxon>Pentapetalae</taxon>
        <taxon>rosids</taxon>
        <taxon>fabids</taxon>
        <taxon>Fabales</taxon>
        <taxon>Fabaceae</taxon>
        <taxon>Papilionoideae</taxon>
        <taxon>50 kb inversion clade</taxon>
        <taxon>NPAAA clade</taxon>
        <taxon>indigoferoid/millettioid clade</taxon>
        <taxon>Phaseoleae</taxon>
        <taxon>Mucuna</taxon>
    </lineage>
</organism>
<dbReference type="EMBL" id="QJKJ01005532">
    <property type="protein sequence ID" value="RDX89920.1"/>
    <property type="molecule type" value="Genomic_DNA"/>
</dbReference>
<dbReference type="PANTHER" id="PTHR11439">
    <property type="entry name" value="GAG-POL-RELATED RETROTRANSPOSON"/>
    <property type="match status" value="1"/>
</dbReference>
<evidence type="ECO:0000313" key="1">
    <source>
        <dbReference type="EMBL" id="RDX89920.1"/>
    </source>
</evidence>
<evidence type="ECO:0000313" key="2">
    <source>
        <dbReference type="Proteomes" id="UP000257109"/>
    </source>
</evidence>
<dbReference type="PANTHER" id="PTHR11439:SF517">
    <property type="entry name" value="CYSTEINE-RICH RLK (RECEPTOR-LIKE PROTEIN KINASE) 8"/>
    <property type="match status" value="1"/>
</dbReference>
<accession>A0A371GHD4</accession>
<dbReference type="CDD" id="cd09272">
    <property type="entry name" value="RNase_HI_RT_Ty1"/>
    <property type="match status" value="1"/>
</dbReference>
<name>A0A371GHD4_MUCPR</name>
<evidence type="ECO:0008006" key="3">
    <source>
        <dbReference type="Google" id="ProtNLM"/>
    </source>
</evidence>
<dbReference type="Proteomes" id="UP000257109">
    <property type="component" value="Unassembled WGS sequence"/>
</dbReference>
<proteinExistence type="predicted"/>
<gene>
    <name evidence="1" type="ORF">CR513_28286</name>
</gene>
<sequence>MAHFPIECQIDILAWRFGGAVMQSAARIFIFQKKYMLEILDRFQMKNCNSVSTPTEVGLKLVRDPEGRKVDNTLYKQIVGSLMYLTVTRPDITHVVSLISRSMECPREIHLLAAKRIFRYLQGTVGYGLFYRKGEKTNLIGFTDSDYAGDQDDRKSTSGYVFMIGSGAVSWSSKKQPIVPNSAYPRRVSKQKQERRVPATNLLVRVYSAPLDTETESELVQFPLKRNKLIRRHRN</sequence>
<dbReference type="OrthoDB" id="1429439at2759"/>
<feature type="non-terminal residue" evidence="1">
    <location>
        <position position="1"/>
    </location>
</feature>
<keyword evidence="2" id="KW-1185">Reference proteome</keyword>
<dbReference type="AlphaFoldDB" id="A0A371GHD4"/>
<protein>
    <recommendedName>
        <fullName evidence="3">Mitochondrial protein</fullName>
    </recommendedName>
</protein>